<keyword evidence="4" id="KW-0460">Magnesium</keyword>
<reference evidence="6" key="1">
    <citation type="journal article" date="2014" name="Int. J. Syst. Evol. Microbiol.">
        <title>Complete genome sequence of Corynebacterium casei LMG S-19264T (=DSM 44701T), isolated from a smear-ripened cheese.</title>
        <authorList>
            <consortium name="US DOE Joint Genome Institute (JGI-PGF)"/>
            <person name="Walter F."/>
            <person name="Albersmeier A."/>
            <person name="Kalinowski J."/>
            <person name="Ruckert C."/>
        </authorList>
    </citation>
    <scope>NUCLEOTIDE SEQUENCE</scope>
    <source>
        <strain evidence="6">JCM 3093</strain>
    </source>
</reference>
<dbReference type="Pfam" id="PF01850">
    <property type="entry name" value="PIN"/>
    <property type="match status" value="1"/>
</dbReference>
<accession>A0AA37BER8</accession>
<organism evidence="6 7">
    <name type="scientific">Planomonospora parontospora</name>
    <dbReference type="NCBI Taxonomy" id="58119"/>
    <lineage>
        <taxon>Bacteria</taxon>
        <taxon>Bacillati</taxon>
        <taxon>Actinomycetota</taxon>
        <taxon>Actinomycetes</taxon>
        <taxon>Streptosporangiales</taxon>
        <taxon>Streptosporangiaceae</taxon>
        <taxon>Planomonospora</taxon>
    </lineage>
</organism>
<evidence type="ECO:0000256" key="2">
    <source>
        <dbReference type="ARBA" id="ARBA00022723"/>
    </source>
</evidence>
<evidence type="ECO:0000256" key="4">
    <source>
        <dbReference type="ARBA" id="ARBA00022842"/>
    </source>
</evidence>
<keyword evidence="1" id="KW-0540">Nuclease</keyword>
<proteinExistence type="predicted"/>
<sequence length="149" mass="16058">MRRLILDSGAVTFLSDQSPDAIAVLRRLRAREIWPPLIPSVVLVECLTGNAGRDAKVNRFPPARNPRVELPMELARRAATLRTKALASMVRADRKALPSAVDALVVAYAEAEGSALVLTGDGKDLRPLAEQARGVRVATLGELVGRTQV</sequence>
<evidence type="ECO:0000259" key="5">
    <source>
        <dbReference type="Pfam" id="PF01850"/>
    </source>
</evidence>
<dbReference type="InterPro" id="IPR029060">
    <property type="entry name" value="PIN-like_dom_sf"/>
</dbReference>
<evidence type="ECO:0000313" key="7">
    <source>
        <dbReference type="Proteomes" id="UP000627984"/>
    </source>
</evidence>
<dbReference type="GO" id="GO:0016787">
    <property type="term" value="F:hydrolase activity"/>
    <property type="evidence" value="ECO:0007669"/>
    <property type="project" value="UniProtKB-KW"/>
</dbReference>
<evidence type="ECO:0000313" key="6">
    <source>
        <dbReference type="EMBL" id="GGK59076.1"/>
    </source>
</evidence>
<protein>
    <recommendedName>
        <fullName evidence="5">PIN domain-containing protein</fullName>
    </recommendedName>
</protein>
<gene>
    <name evidence="6" type="ORF">GCM10010126_18310</name>
</gene>
<dbReference type="Proteomes" id="UP000627984">
    <property type="component" value="Unassembled WGS sequence"/>
</dbReference>
<keyword evidence="2" id="KW-0479">Metal-binding</keyword>
<keyword evidence="3" id="KW-0378">Hydrolase</keyword>
<evidence type="ECO:0000256" key="3">
    <source>
        <dbReference type="ARBA" id="ARBA00022801"/>
    </source>
</evidence>
<dbReference type="GO" id="GO:0004518">
    <property type="term" value="F:nuclease activity"/>
    <property type="evidence" value="ECO:0007669"/>
    <property type="project" value="UniProtKB-KW"/>
</dbReference>
<evidence type="ECO:0000256" key="1">
    <source>
        <dbReference type="ARBA" id="ARBA00022722"/>
    </source>
</evidence>
<name>A0AA37BER8_9ACTN</name>
<dbReference type="GO" id="GO:0046872">
    <property type="term" value="F:metal ion binding"/>
    <property type="evidence" value="ECO:0007669"/>
    <property type="project" value="UniProtKB-KW"/>
</dbReference>
<reference evidence="6" key="2">
    <citation type="submission" date="2022-09" db="EMBL/GenBank/DDBJ databases">
        <authorList>
            <person name="Sun Q."/>
            <person name="Ohkuma M."/>
        </authorList>
    </citation>
    <scope>NUCLEOTIDE SEQUENCE</scope>
    <source>
        <strain evidence="6">JCM 3093</strain>
    </source>
</reference>
<dbReference type="SUPFAM" id="SSF88723">
    <property type="entry name" value="PIN domain-like"/>
    <property type="match status" value="1"/>
</dbReference>
<dbReference type="AlphaFoldDB" id="A0AA37BER8"/>
<comment type="caution">
    <text evidence="6">The sequence shown here is derived from an EMBL/GenBank/DDBJ whole genome shotgun (WGS) entry which is preliminary data.</text>
</comment>
<feature type="domain" description="PIN" evidence="5">
    <location>
        <begin position="5"/>
        <end position="122"/>
    </location>
</feature>
<dbReference type="EMBL" id="BMQD01000004">
    <property type="protein sequence ID" value="GGK59076.1"/>
    <property type="molecule type" value="Genomic_DNA"/>
</dbReference>
<dbReference type="InterPro" id="IPR002716">
    <property type="entry name" value="PIN_dom"/>
</dbReference>